<reference evidence="4 5" key="1">
    <citation type="submission" date="2021-08" db="EMBL/GenBank/DDBJ databases">
        <title>Comparative Genomics Analysis of the Genus Qipengyuania Reveals Extensive Genetic Diversity and Metabolic Versatility, Including the Description of Fifteen Novel Species.</title>
        <authorList>
            <person name="Liu Y."/>
        </authorList>
    </citation>
    <scope>NUCLEOTIDE SEQUENCE [LARGE SCALE GENOMIC DNA]</scope>
    <source>
        <strain evidence="4 5">1NDH1</strain>
    </source>
</reference>
<protein>
    <submittedName>
        <fullName evidence="4">S9 family peptidase</fullName>
    </submittedName>
</protein>
<keyword evidence="5" id="KW-1185">Reference proteome</keyword>
<evidence type="ECO:0000313" key="5">
    <source>
        <dbReference type="Proteomes" id="UP000824321"/>
    </source>
</evidence>
<keyword evidence="2" id="KW-0732">Signal</keyword>
<keyword evidence="1" id="KW-0378">Hydrolase</keyword>
<name>A0ABX9A1P4_9SPHN</name>
<dbReference type="InterPro" id="IPR029058">
    <property type="entry name" value="AB_hydrolase_fold"/>
</dbReference>
<dbReference type="SUPFAM" id="SSF82171">
    <property type="entry name" value="DPP6 N-terminal domain-like"/>
    <property type="match status" value="1"/>
</dbReference>
<gene>
    <name evidence="4" type="ORF">K3136_00200</name>
</gene>
<dbReference type="EMBL" id="CP081294">
    <property type="protein sequence ID" value="QZD95192.1"/>
    <property type="molecule type" value="Genomic_DNA"/>
</dbReference>
<accession>A0ABX9A1P4</accession>
<evidence type="ECO:0000256" key="1">
    <source>
        <dbReference type="ARBA" id="ARBA00022801"/>
    </source>
</evidence>
<dbReference type="PANTHER" id="PTHR42776">
    <property type="entry name" value="SERINE PEPTIDASE S9 FAMILY MEMBER"/>
    <property type="match status" value="1"/>
</dbReference>
<organism evidence="4 5">
    <name type="scientific">Qipengyuania gelatinilytica</name>
    <dbReference type="NCBI Taxonomy" id="2867231"/>
    <lineage>
        <taxon>Bacteria</taxon>
        <taxon>Pseudomonadati</taxon>
        <taxon>Pseudomonadota</taxon>
        <taxon>Alphaproteobacteria</taxon>
        <taxon>Sphingomonadales</taxon>
        <taxon>Erythrobacteraceae</taxon>
        <taxon>Qipengyuania</taxon>
    </lineage>
</organism>
<feature type="domain" description="Peptidase S9 prolyl oligopeptidase catalytic" evidence="3">
    <location>
        <begin position="451"/>
        <end position="657"/>
    </location>
</feature>
<dbReference type="Proteomes" id="UP000824321">
    <property type="component" value="Chromosome"/>
</dbReference>
<sequence length="658" mass="71476">MRILTSLAAMCAALSPVALSAEELAETAARFGALESVEISALSPSGTKMLYVSPGDGADQTIYVVDLSGGAAPEPITTSNEAMARITDCQWANEERIVCDIFGMQKVGTYILPFSRVIGMKSDGSDVTRLSADTHNARGLMQDGGTVLALDIEGEDGRILMTRDYVKEDKANTRLANNKEGLGVDLVDVASGRSRSVEKPNKMADRYLADEHGRVRVMSVSDRSGGFEGSDIRYLYRPQGSDEWQPLSEVEVEGSRLDGFVPTAVDSAKNVVYGFERENGFYNLYSMPLDGSGNKTLVKQVDGVDVNGLIRIGRSNRVIGVTYVTDARYAEYFDPEIDRLAKGLNKALPGSPQIRIVDASDDESVLLIQASSDDNPGMLYLYEKASGQLSELLPIRDQLDGYQLAEMKPVTYSASDGTQIPGYLTLPVGSDGKNLPAIVMPHGGPAARDEWGFDWLAQFFAARGYAVLQPNFRGSAGYGDQWFGRNGYQQWDVAVGDVNDAGRWLVSEGIADPSKMGIVGWSYGGYAALLSQVVDPELFGAVVAIAPVTDLNLLLEDSRGYTGYEARRRQIGEGPHVAAGSPARHADQFKAPVLLVHGSRDVNVSEAHSKLMRDRLQGEGKSVDLLEFDGLDHYLEHSQARRIMLKRIGEFLDTQLAN</sequence>
<feature type="chain" id="PRO_5046445316" evidence="2">
    <location>
        <begin position="21"/>
        <end position="658"/>
    </location>
</feature>
<dbReference type="RefSeq" id="WP_221430934.1">
    <property type="nucleotide sequence ID" value="NZ_CP081294.1"/>
</dbReference>
<feature type="signal peptide" evidence="2">
    <location>
        <begin position="1"/>
        <end position="20"/>
    </location>
</feature>
<proteinExistence type="predicted"/>
<dbReference type="Gene3D" id="3.40.50.1820">
    <property type="entry name" value="alpha/beta hydrolase"/>
    <property type="match status" value="1"/>
</dbReference>
<evidence type="ECO:0000313" key="4">
    <source>
        <dbReference type="EMBL" id="QZD95192.1"/>
    </source>
</evidence>
<evidence type="ECO:0000256" key="2">
    <source>
        <dbReference type="SAM" id="SignalP"/>
    </source>
</evidence>
<dbReference type="Pfam" id="PF00326">
    <property type="entry name" value="Peptidase_S9"/>
    <property type="match status" value="1"/>
</dbReference>
<dbReference type="InterPro" id="IPR001375">
    <property type="entry name" value="Peptidase_S9_cat"/>
</dbReference>
<dbReference type="PANTHER" id="PTHR42776:SF27">
    <property type="entry name" value="DIPEPTIDYL PEPTIDASE FAMILY MEMBER 6"/>
    <property type="match status" value="1"/>
</dbReference>
<dbReference type="SUPFAM" id="SSF53474">
    <property type="entry name" value="alpha/beta-Hydrolases"/>
    <property type="match status" value="1"/>
</dbReference>
<evidence type="ECO:0000259" key="3">
    <source>
        <dbReference type="Pfam" id="PF00326"/>
    </source>
</evidence>